<reference evidence="6" key="1">
    <citation type="journal article" date="2013" name="Genetics">
        <title>The draft genome and transcriptome of Panagrellus redivivus are shaped by the harsh demands of a free-living lifestyle.</title>
        <authorList>
            <person name="Srinivasan J."/>
            <person name="Dillman A.R."/>
            <person name="Macchietto M.G."/>
            <person name="Heikkinen L."/>
            <person name="Lakso M."/>
            <person name="Fracchia K.M."/>
            <person name="Antoshechkin I."/>
            <person name="Mortazavi A."/>
            <person name="Wong G."/>
            <person name="Sternberg P.W."/>
        </authorList>
    </citation>
    <scope>NUCLEOTIDE SEQUENCE [LARGE SCALE GENOMIC DNA]</scope>
    <source>
        <strain evidence="6">MT8872</strain>
    </source>
</reference>
<keyword evidence="6" id="KW-1185">Reference proteome</keyword>
<sequence length="756" mass="85103">MLNAPKLYRTDYAQVGTTNRGCLRVIHFDPAGEPENKGSIFRRNSKKGRQKDVAGDKVVVGSQDGILLCLERKSVDTKIIFKTPTGPPITQVALGGALNTILDKTFIAAGGLIKGFSKKGKQFLSFETNITDPIESMYIYGVDMFLCGRAVFYHFHDCVEANCYVCPERINDILCLPVVEGGWVGRGITPVIACDDKTLKVFENGEQVYDVSVGDVPLTLHLFMNDGGYNKQKVLYGTKSGRLGLVDLQKESGIINWESPTQTAGGISCIACYKITETGFSDVVIGKDDGTIEVYSIDDEETIHFRMIYQCEESITGLDCGRFNSENVVEIIVGTYTGWIFALTTEPAKEQKEALTAPQMEIKVQHLRNELDEIEMKVREERERYEDQTQSKPDTMTTIPPFSVNDRFILDKESMCYLLSIELVIPIEYIVLHSDADVELMDIARSTAVVSFTKPPPEPPFKMNTASSPPPSKLLATYRCQADTTRIEMRIRSIEGRGGTLKAYIVPDMRPKMCQMRSYPIKPLALHERVHEFDSGRPMNTLTIKGEFSISEAHEWLAACVSQVPERCPATDSVSYMLRSTENGGTVLHAFQKDNSAIYKTDSVSTIIIIRDVVSKITTHRKIRVHMSIDMNPATIKHTLRLIHPKMEYYANLMKNEELARGLRELESSFTDLSFLSPEQMNILRRHDELVQELHDKKTQFDRTLGVLTDLYVDMHKLEGANPKHKTQELLDLLSTDYSLEGVLAFFDIPNQVVHR</sequence>
<dbReference type="GO" id="GO:0016020">
    <property type="term" value="C:membrane"/>
    <property type="evidence" value="ECO:0007669"/>
    <property type="project" value="TreeGrafter"/>
</dbReference>
<evidence type="ECO:0000313" key="7">
    <source>
        <dbReference type="WBParaSite" id="Pan_g13890.t1"/>
    </source>
</evidence>
<feature type="domain" description="BBS7 beta-propeller" evidence="5">
    <location>
        <begin position="53"/>
        <end position="345"/>
    </location>
</feature>
<dbReference type="InterPro" id="IPR056334">
    <property type="entry name" value="BBS7_GAE_dom"/>
</dbReference>
<dbReference type="Pfam" id="PF23349">
    <property type="entry name" value="BBS7_hp"/>
    <property type="match status" value="1"/>
</dbReference>
<dbReference type="GO" id="GO:0034464">
    <property type="term" value="C:BBSome"/>
    <property type="evidence" value="ECO:0007669"/>
    <property type="project" value="TreeGrafter"/>
</dbReference>
<dbReference type="GO" id="GO:0036064">
    <property type="term" value="C:ciliary basal body"/>
    <property type="evidence" value="ECO:0007669"/>
    <property type="project" value="TreeGrafter"/>
</dbReference>
<evidence type="ECO:0000259" key="4">
    <source>
        <dbReference type="Pfam" id="PF23361"/>
    </source>
</evidence>
<dbReference type="Pfam" id="PF23361">
    <property type="entry name" value="BBS7_pf"/>
    <property type="match status" value="1"/>
</dbReference>
<dbReference type="GO" id="GO:0008104">
    <property type="term" value="P:intracellular protein localization"/>
    <property type="evidence" value="ECO:0007669"/>
    <property type="project" value="TreeGrafter"/>
</dbReference>
<evidence type="ECO:0000259" key="3">
    <source>
        <dbReference type="Pfam" id="PF23360"/>
    </source>
</evidence>
<dbReference type="Pfam" id="PF23360">
    <property type="entry name" value="BBS7_GAE"/>
    <property type="match status" value="1"/>
</dbReference>
<accession>A0A7E4ZS49</accession>
<dbReference type="GO" id="GO:0005930">
    <property type="term" value="C:axoneme"/>
    <property type="evidence" value="ECO:0007669"/>
    <property type="project" value="TreeGrafter"/>
</dbReference>
<feature type="coiled-coil region" evidence="1">
    <location>
        <begin position="357"/>
        <end position="391"/>
    </location>
</feature>
<protein>
    <submittedName>
        <fullName evidence="7">BBS2_C domain-containing protein</fullName>
    </submittedName>
</protein>
<dbReference type="GO" id="GO:0043005">
    <property type="term" value="C:neuron projection"/>
    <property type="evidence" value="ECO:0007669"/>
    <property type="project" value="TreeGrafter"/>
</dbReference>
<dbReference type="InterPro" id="IPR056335">
    <property type="entry name" value="BBS7_hairpin"/>
</dbReference>
<dbReference type="PANTHER" id="PTHR16074:SF4">
    <property type="entry name" value="BARDET-BIEDL SYNDROME 7 PROTEIN"/>
    <property type="match status" value="1"/>
</dbReference>
<dbReference type="Pfam" id="PF23743">
    <property type="entry name" value="Beta-prop_BBS7"/>
    <property type="match status" value="1"/>
</dbReference>
<dbReference type="InterPro" id="IPR056333">
    <property type="entry name" value="BBS7_pf_dom"/>
</dbReference>
<dbReference type="Proteomes" id="UP000492821">
    <property type="component" value="Unassembled WGS sequence"/>
</dbReference>
<feature type="domain" description="BBS7 platform" evidence="4">
    <location>
        <begin position="527"/>
        <end position="630"/>
    </location>
</feature>
<dbReference type="AlphaFoldDB" id="A0A7E4ZS49"/>
<organism evidence="6 7">
    <name type="scientific">Panagrellus redivivus</name>
    <name type="common">Microworm</name>
    <dbReference type="NCBI Taxonomy" id="6233"/>
    <lineage>
        <taxon>Eukaryota</taxon>
        <taxon>Metazoa</taxon>
        <taxon>Ecdysozoa</taxon>
        <taxon>Nematoda</taxon>
        <taxon>Chromadorea</taxon>
        <taxon>Rhabditida</taxon>
        <taxon>Tylenchina</taxon>
        <taxon>Panagrolaimomorpha</taxon>
        <taxon>Panagrolaimoidea</taxon>
        <taxon>Panagrolaimidae</taxon>
        <taxon>Panagrellus</taxon>
    </lineage>
</organism>
<dbReference type="InterPro" id="IPR015943">
    <property type="entry name" value="WD40/YVTN_repeat-like_dom_sf"/>
</dbReference>
<dbReference type="InterPro" id="IPR036322">
    <property type="entry name" value="WD40_repeat_dom_sf"/>
</dbReference>
<dbReference type="SUPFAM" id="SSF50978">
    <property type="entry name" value="WD40 repeat-like"/>
    <property type="match status" value="1"/>
</dbReference>
<dbReference type="Gene3D" id="2.130.10.10">
    <property type="entry name" value="YVTN repeat-like/Quinoprotein amine dehydrogenase"/>
    <property type="match status" value="1"/>
</dbReference>
<proteinExistence type="predicted"/>
<reference evidence="7" key="2">
    <citation type="submission" date="2020-10" db="UniProtKB">
        <authorList>
            <consortium name="WormBaseParasite"/>
        </authorList>
    </citation>
    <scope>IDENTIFICATION</scope>
</reference>
<dbReference type="WBParaSite" id="Pan_g13890.t1">
    <property type="protein sequence ID" value="Pan_g13890.t1"/>
    <property type="gene ID" value="Pan_g13890"/>
</dbReference>
<evidence type="ECO:0000256" key="1">
    <source>
        <dbReference type="SAM" id="Coils"/>
    </source>
</evidence>
<name>A0A7E4ZS49_PANRE</name>
<keyword evidence="1" id="KW-0175">Coiled coil</keyword>
<feature type="domain" description="BBS7 helical hairpin" evidence="2">
    <location>
        <begin position="634"/>
        <end position="747"/>
    </location>
</feature>
<feature type="domain" description="BBS7 GAE" evidence="3">
    <location>
        <begin position="400"/>
        <end position="519"/>
    </location>
</feature>
<evidence type="ECO:0000259" key="2">
    <source>
        <dbReference type="Pfam" id="PF23349"/>
    </source>
</evidence>
<evidence type="ECO:0000313" key="6">
    <source>
        <dbReference type="Proteomes" id="UP000492821"/>
    </source>
</evidence>
<dbReference type="GO" id="GO:0060271">
    <property type="term" value="P:cilium assembly"/>
    <property type="evidence" value="ECO:0007669"/>
    <property type="project" value="TreeGrafter"/>
</dbReference>
<evidence type="ECO:0000259" key="5">
    <source>
        <dbReference type="Pfam" id="PF23743"/>
    </source>
</evidence>
<dbReference type="PANTHER" id="PTHR16074">
    <property type="entry name" value="BARDET-BIEDL SYNDROME 7 PROTEIN"/>
    <property type="match status" value="1"/>
</dbReference>
<dbReference type="InterPro" id="IPR056332">
    <property type="entry name" value="Beta-prop_BBS7"/>
</dbReference>